<evidence type="ECO:0000313" key="7">
    <source>
        <dbReference type="Proteomes" id="UP000886595"/>
    </source>
</evidence>
<evidence type="ECO:0000259" key="5">
    <source>
        <dbReference type="PROSITE" id="PS50181"/>
    </source>
</evidence>
<dbReference type="PANTHER" id="PTHR11064">
    <property type="entry name" value="CCAAT-BINDING TRANSCRIPTION FACTOR-RELATED"/>
    <property type="match status" value="1"/>
</dbReference>
<evidence type="ECO:0000256" key="2">
    <source>
        <dbReference type="ARBA" id="ARBA00023015"/>
    </source>
</evidence>
<feature type="region of interest" description="Disordered" evidence="4">
    <location>
        <begin position="1"/>
        <end position="32"/>
    </location>
</feature>
<dbReference type="SMART" id="SM00256">
    <property type="entry name" value="FBOX"/>
    <property type="match status" value="1"/>
</dbReference>
<dbReference type="InterPro" id="IPR003958">
    <property type="entry name" value="CBFA_NFYB_domain"/>
</dbReference>
<dbReference type="SUPFAM" id="SSF47113">
    <property type="entry name" value="Histone-fold"/>
    <property type="match status" value="1"/>
</dbReference>
<protein>
    <recommendedName>
        <fullName evidence="5">F-box domain-containing protein</fullName>
    </recommendedName>
</protein>
<keyword evidence="3" id="KW-0804">Transcription</keyword>
<dbReference type="SUPFAM" id="SSF81383">
    <property type="entry name" value="F-box domain"/>
    <property type="match status" value="1"/>
</dbReference>
<dbReference type="InterPro" id="IPR027113">
    <property type="entry name" value="Transc_fact_NFYB/HAP3"/>
</dbReference>
<comment type="caution">
    <text evidence="6">The sequence shown here is derived from an EMBL/GenBank/DDBJ whole genome shotgun (WGS) entry which is preliminary data.</text>
</comment>
<dbReference type="GO" id="GO:0016602">
    <property type="term" value="C:CCAAT-binding factor complex"/>
    <property type="evidence" value="ECO:0007669"/>
    <property type="project" value="InterPro"/>
</dbReference>
<comment type="similarity">
    <text evidence="1">Belongs to the NFYB/HAP3 subunit family.</text>
</comment>
<dbReference type="PROSITE" id="PS50181">
    <property type="entry name" value="FBOX"/>
    <property type="match status" value="1"/>
</dbReference>
<dbReference type="GO" id="GO:0046982">
    <property type="term" value="F:protein heterodimerization activity"/>
    <property type="evidence" value="ECO:0007669"/>
    <property type="project" value="InterPro"/>
</dbReference>
<evidence type="ECO:0000313" key="6">
    <source>
        <dbReference type="EMBL" id="KAG2324001.1"/>
    </source>
</evidence>
<organism evidence="6 7">
    <name type="scientific">Brassica carinata</name>
    <name type="common">Ethiopian mustard</name>
    <name type="synonym">Abyssinian cabbage</name>
    <dbReference type="NCBI Taxonomy" id="52824"/>
    <lineage>
        <taxon>Eukaryota</taxon>
        <taxon>Viridiplantae</taxon>
        <taxon>Streptophyta</taxon>
        <taxon>Embryophyta</taxon>
        <taxon>Tracheophyta</taxon>
        <taxon>Spermatophyta</taxon>
        <taxon>Magnoliopsida</taxon>
        <taxon>eudicotyledons</taxon>
        <taxon>Gunneridae</taxon>
        <taxon>Pentapetalae</taxon>
        <taxon>rosids</taxon>
        <taxon>malvids</taxon>
        <taxon>Brassicales</taxon>
        <taxon>Brassicaceae</taxon>
        <taxon>Brassiceae</taxon>
        <taxon>Brassica</taxon>
    </lineage>
</organism>
<gene>
    <name evidence="6" type="ORF">Bca52824_006729</name>
</gene>
<dbReference type="CDD" id="cd22164">
    <property type="entry name" value="F-box_AtSKIP19-like"/>
    <property type="match status" value="1"/>
</dbReference>
<dbReference type="EMBL" id="JAAMPC010000002">
    <property type="protein sequence ID" value="KAG2324001.1"/>
    <property type="molecule type" value="Genomic_DNA"/>
</dbReference>
<dbReference type="PANTHER" id="PTHR11064:SF192">
    <property type="entry name" value="NUCLEAR TRANSCRIPTION FACTOR Y SUBUNIT B-10"/>
    <property type="match status" value="1"/>
</dbReference>
<feature type="domain" description="F-box" evidence="5">
    <location>
        <begin position="200"/>
        <end position="247"/>
    </location>
</feature>
<dbReference type="AlphaFoldDB" id="A0A8X7W620"/>
<feature type="compositionally biased region" description="Gly residues" evidence="4">
    <location>
        <begin position="13"/>
        <end position="22"/>
    </location>
</feature>
<dbReference type="Pfam" id="PF12937">
    <property type="entry name" value="F-box-like"/>
    <property type="match status" value="1"/>
</dbReference>
<evidence type="ECO:0000256" key="4">
    <source>
        <dbReference type="SAM" id="MobiDB-lite"/>
    </source>
</evidence>
<evidence type="ECO:0000256" key="3">
    <source>
        <dbReference type="ARBA" id="ARBA00023163"/>
    </source>
</evidence>
<proteinExistence type="inferred from homology"/>
<keyword evidence="7" id="KW-1185">Reference proteome</keyword>
<dbReference type="GO" id="GO:0001228">
    <property type="term" value="F:DNA-binding transcription activator activity, RNA polymerase II-specific"/>
    <property type="evidence" value="ECO:0007669"/>
    <property type="project" value="InterPro"/>
</dbReference>
<dbReference type="Pfam" id="PF00808">
    <property type="entry name" value="CBFD_NFYB_HMF"/>
    <property type="match status" value="1"/>
</dbReference>
<dbReference type="Gene3D" id="1.20.1280.50">
    <property type="match status" value="1"/>
</dbReference>
<evidence type="ECO:0000256" key="1">
    <source>
        <dbReference type="ARBA" id="ARBA00009053"/>
    </source>
</evidence>
<dbReference type="CDD" id="cd22907">
    <property type="entry name" value="HFD_NFYB"/>
    <property type="match status" value="1"/>
</dbReference>
<sequence length="531" mass="59216">MADSQAKSSGMSSGVGGGGSHESGGDQSPRSMNVRKQDRFLPFANISRIRGLPANGKIAKDAKETMQECVFEFISFITSEPSDKCQREKRKTINGEDLLWAMTTLGFEEYVEPLKLYLARYKELDSRMRMRKKTTKKTKAEELQTPSGIFTTLFSDEVAEAGESSGFSSIFSVNNPFRQNKPMPATNKPNMPVHEEEGEHRNWADLPPELTSLILHRLSTIEIVERAEKVCRSWRSVCKDPSMWRKLRCVTPSPCNTSITRICAVMQLIVARAGWLRSIYGTFVLILSSATSPIVQEKVTDDGLVKAVVNLPLLEDLEASSGMPKSADVDIAIAQNNAPTLPPPALREQTKRSWIYQKMSITVTTTTFWTLNWTTLPQLICVSKCIGFAVQEKVTDDGLVKAVVNLPLLEDLEVLYLPFYGYCPLSGDILKVVGQSCSNLKTFKTNCVDYRRPPGMPKSADVDIAIAQNNAPTLPPPALREQTKRSWIYQKMSITVTTTTFWTLNWTTLPQLICVSKCIGFAGKTFFSHDI</sequence>
<dbReference type="PRINTS" id="PR00615">
    <property type="entry name" value="CCAATSUBUNTA"/>
</dbReference>
<dbReference type="Gene3D" id="1.10.20.10">
    <property type="entry name" value="Histone, subunit A"/>
    <property type="match status" value="1"/>
</dbReference>
<dbReference type="OrthoDB" id="386949at2759"/>
<reference evidence="6 7" key="1">
    <citation type="submission" date="2020-02" db="EMBL/GenBank/DDBJ databases">
        <authorList>
            <person name="Ma Q."/>
            <person name="Huang Y."/>
            <person name="Song X."/>
            <person name="Pei D."/>
        </authorList>
    </citation>
    <scope>NUCLEOTIDE SEQUENCE [LARGE SCALE GENOMIC DNA]</scope>
    <source>
        <strain evidence="6">Sxm20200214</strain>
        <tissue evidence="6">Leaf</tissue>
    </source>
</reference>
<name>A0A8X7W620_BRACI</name>
<dbReference type="Proteomes" id="UP000886595">
    <property type="component" value="Unassembled WGS sequence"/>
</dbReference>
<dbReference type="InterPro" id="IPR009072">
    <property type="entry name" value="Histone-fold"/>
</dbReference>
<keyword evidence="2" id="KW-0805">Transcription regulation</keyword>
<accession>A0A8X7W620</accession>
<dbReference type="InterPro" id="IPR001810">
    <property type="entry name" value="F-box_dom"/>
</dbReference>
<dbReference type="GO" id="GO:0000978">
    <property type="term" value="F:RNA polymerase II cis-regulatory region sequence-specific DNA binding"/>
    <property type="evidence" value="ECO:0007669"/>
    <property type="project" value="TreeGrafter"/>
</dbReference>
<dbReference type="InterPro" id="IPR036047">
    <property type="entry name" value="F-box-like_dom_sf"/>
</dbReference>